<dbReference type="GO" id="GO:0004497">
    <property type="term" value="F:monooxygenase activity"/>
    <property type="evidence" value="ECO:0007669"/>
    <property type="project" value="UniProtKB-KW"/>
</dbReference>
<name>A0A8H6W9W6_MYCCL</name>
<comment type="caution">
    <text evidence="9">The sequence shown here is derived from an EMBL/GenBank/DDBJ whole genome shotgun (WGS) entry which is preliminary data.</text>
</comment>
<dbReference type="GO" id="GO:0020037">
    <property type="term" value="F:heme binding"/>
    <property type="evidence" value="ECO:0007669"/>
    <property type="project" value="InterPro"/>
</dbReference>
<evidence type="ECO:0000256" key="5">
    <source>
        <dbReference type="ARBA" id="ARBA00023002"/>
    </source>
</evidence>
<evidence type="ECO:0000256" key="3">
    <source>
        <dbReference type="ARBA" id="ARBA00022617"/>
    </source>
</evidence>
<comment type="cofactor">
    <cofactor evidence="1">
        <name>heme</name>
        <dbReference type="ChEBI" id="CHEBI:30413"/>
    </cofactor>
</comment>
<keyword evidence="10" id="KW-1185">Reference proteome</keyword>
<reference evidence="9" key="1">
    <citation type="submission" date="2020-05" db="EMBL/GenBank/DDBJ databases">
        <title>Mycena genomes resolve the evolution of fungal bioluminescence.</title>
        <authorList>
            <person name="Tsai I.J."/>
        </authorList>
    </citation>
    <scope>NUCLEOTIDE SEQUENCE</scope>
    <source>
        <strain evidence="9">110903Hualien_Pintung</strain>
    </source>
</reference>
<dbReference type="PANTHER" id="PTHR46300">
    <property type="entry name" value="P450, PUTATIVE (EUROFUNG)-RELATED-RELATED"/>
    <property type="match status" value="1"/>
</dbReference>
<organism evidence="9 10">
    <name type="scientific">Mycena chlorophos</name>
    <name type="common">Agaric fungus</name>
    <name type="synonym">Agaricus chlorophos</name>
    <dbReference type="NCBI Taxonomy" id="658473"/>
    <lineage>
        <taxon>Eukaryota</taxon>
        <taxon>Fungi</taxon>
        <taxon>Dikarya</taxon>
        <taxon>Basidiomycota</taxon>
        <taxon>Agaricomycotina</taxon>
        <taxon>Agaricomycetes</taxon>
        <taxon>Agaricomycetidae</taxon>
        <taxon>Agaricales</taxon>
        <taxon>Marasmiineae</taxon>
        <taxon>Mycenaceae</taxon>
        <taxon>Mycena</taxon>
    </lineage>
</organism>
<evidence type="ECO:0000256" key="8">
    <source>
        <dbReference type="SAM" id="SignalP"/>
    </source>
</evidence>
<evidence type="ECO:0000313" key="9">
    <source>
        <dbReference type="EMBL" id="KAF7304569.1"/>
    </source>
</evidence>
<evidence type="ECO:0000313" key="10">
    <source>
        <dbReference type="Proteomes" id="UP000613580"/>
    </source>
</evidence>
<dbReference type="Proteomes" id="UP000613580">
    <property type="component" value="Unassembled WGS sequence"/>
</dbReference>
<dbReference type="OrthoDB" id="2789670at2759"/>
<dbReference type="Gene3D" id="1.10.630.10">
    <property type="entry name" value="Cytochrome P450"/>
    <property type="match status" value="2"/>
</dbReference>
<dbReference type="GO" id="GO:0005506">
    <property type="term" value="F:iron ion binding"/>
    <property type="evidence" value="ECO:0007669"/>
    <property type="project" value="InterPro"/>
</dbReference>
<keyword evidence="3" id="KW-0349">Heme</keyword>
<dbReference type="InterPro" id="IPR036396">
    <property type="entry name" value="Cyt_P450_sf"/>
</dbReference>
<accession>A0A8H6W9W6</accession>
<evidence type="ECO:0000256" key="2">
    <source>
        <dbReference type="ARBA" id="ARBA00010617"/>
    </source>
</evidence>
<keyword evidence="5" id="KW-0560">Oxidoreductase</keyword>
<comment type="similarity">
    <text evidence="2">Belongs to the cytochrome P450 family.</text>
</comment>
<protein>
    <submittedName>
        <fullName evidence="9">Cytochrome P450</fullName>
    </submittedName>
</protein>
<dbReference type="Pfam" id="PF00067">
    <property type="entry name" value="p450"/>
    <property type="match status" value="1"/>
</dbReference>
<gene>
    <name evidence="9" type="ORF">HMN09_00859600</name>
</gene>
<dbReference type="GO" id="GO:0016020">
    <property type="term" value="C:membrane"/>
    <property type="evidence" value="ECO:0007669"/>
    <property type="project" value="UniProtKB-SubCell"/>
</dbReference>
<keyword evidence="7" id="KW-0503">Monooxygenase</keyword>
<feature type="chain" id="PRO_5034723761" evidence="8">
    <location>
        <begin position="21"/>
        <end position="326"/>
    </location>
</feature>
<dbReference type="GO" id="GO:0016705">
    <property type="term" value="F:oxidoreductase activity, acting on paired donors, with incorporation or reduction of molecular oxygen"/>
    <property type="evidence" value="ECO:0007669"/>
    <property type="project" value="InterPro"/>
</dbReference>
<dbReference type="InterPro" id="IPR001128">
    <property type="entry name" value="Cyt_P450"/>
</dbReference>
<dbReference type="InterPro" id="IPR050364">
    <property type="entry name" value="Cytochrome_P450_fung"/>
</dbReference>
<evidence type="ECO:0000256" key="1">
    <source>
        <dbReference type="ARBA" id="ARBA00001971"/>
    </source>
</evidence>
<evidence type="ECO:0000256" key="4">
    <source>
        <dbReference type="ARBA" id="ARBA00022723"/>
    </source>
</evidence>
<keyword evidence="8" id="KW-0732">Signal</keyword>
<evidence type="ECO:0000256" key="7">
    <source>
        <dbReference type="ARBA" id="ARBA00023033"/>
    </source>
</evidence>
<sequence length="326" mass="36440">MPSAPEITISLLAIAVLWWSCPLKFKLRSLPPGPWPKPLIGNLIDISFRDPWATIKDWKTCFGNVVYIEIFGNKLVLLNSLQAVTDLFEKQGVLYSHRPEAIMVGELMGLDQSIGLSNNDKSWKQQRRLVSIALGPKAFKQHAKTQADLAARMILELHQNQANHHEIINLAAARLIVQITYGHFIKDMTDPYIIKADQVFDLISSSIRPGAYLVDSLPWLKNIPKWLPGSPHRPASKGKAMFEEFIGVPFEHVKLQMLAENSVFIFAASILAAYSINPVGETPLVEPKFSLGLISHPEPFECKFTPRNPAIHNLVKAQLDGGLYGH</sequence>
<dbReference type="PANTHER" id="PTHR46300:SF7">
    <property type="entry name" value="P450, PUTATIVE (EUROFUNG)-RELATED"/>
    <property type="match status" value="1"/>
</dbReference>
<dbReference type="SUPFAM" id="SSF48264">
    <property type="entry name" value="Cytochrome P450"/>
    <property type="match status" value="1"/>
</dbReference>
<keyword evidence="4" id="KW-0479">Metal-binding</keyword>
<dbReference type="EMBL" id="JACAZE010000011">
    <property type="protein sequence ID" value="KAF7304569.1"/>
    <property type="molecule type" value="Genomic_DNA"/>
</dbReference>
<proteinExistence type="inferred from homology"/>
<feature type="signal peptide" evidence="8">
    <location>
        <begin position="1"/>
        <end position="20"/>
    </location>
</feature>
<keyword evidence="6" id="KW-0408">Iron</keyword>
<dbReference type="AlphaFoldDB" id="A0A8H6W9W6"/>
<evidence type="ECO:0000256" key="6">
    <source>
        <dbReference type="ARBA" id="ARBA00023004"/>
    </source>
</evidence>